<sequence>PLIGMCIIYWKIFQAAKFRIRRKAFKTDRSPPPKSTMGTTVTSPLAHGQHEVLLLSETPTLNHEIKLTETNKYQTFSPLQ</sequence>
<dbReference type="Proteomes" id="UP000663848">
    <property type="component" value="Unassembled WGS sequence"/>
</dbReference>
<evidence type="ECO:0000313" key="3">
    <source>
        <dbReference type="Proteomes" id="UP000663848"/>
    </source>
</evidence>
<feature type="non-terminal residue" evidence="2">
    <location>
        <position position="80"/>
    </location>
</feature>
<feature type="region of interest" description="Disordered" evidence="1">
    <location>
        <begin position="24"/>
        <end position="43"/>
    </location>
</feature>
<evidence type="ECO:0000313" key="2">
    <source>
        <dbReference type="EMBL" id="CAF5118002.1"/>
    </source>
</evidence>
<dbReference type="AlphaFoldDB" id="A0A822FCK0"/>
<gene>
    <name evidence="2" type="ORF">QYT958_LOCUS45871</name>
</gene>
<evidence type="ECO:0000256" key="1">
    <source>
        <dbReference type="SAM" id="MobiDB-lite"/>
    </source>
</evidence>
<dbReference type="EMBL" id="CAJOBR010078719">
    <property type="protein sequence ID" value="CAF5118002.1"/>
    <property type="molecule type" value="Genomic_DNA"/>
</dbReference>
<accession>A0A822FCK0</accession>
<reference evidence="2" key="1">
    <citation type="submission" date="2021-02" db="EMBL/GenBank/DDBJ databases">
        <authorList>
            <person name="Nowell W R."/>
        </authorList>
    </citation>
    <scope>NUCLEOTIDE SEQUENCE</scope>
</reference>
<organism evidence="2 3">
    <name type="scientific">Rotaria socialis</name>
    <dbReference type="NCBI Taxonomy" id="392032"/>
    <lineage>
        <taxon>Eukaryota</taxon>
        <taxon>Metazoa</taxon>
        <taxon>Spiralia</taxon>
        <taxon>Gnathifera</taxon>
        <taxon>Rotifera</taxon>
        <taxon>Eurotatoria</taxon>
        <taxon>Bdelloidea</taxon>
        <taxon>Philodinida</taxon>
        <taxon>Philodinidae</taxon>
        <taxon>Rotaria</taxon>
    </lineage>
</organism>
<name>A0A822FCK0_9BILA</name>
<feature type="non-terminal residue" evidence="2">
    <location>
        <position position="1"/>
    </location>
</feature>
<comment type="caution">
    <text evidence="2">The sequence shown here is derived from an EMBL/GenBank/DDBJ whole genome shotgun (WGS) entry which is preliminary data.</text>
</comment>
<protein>
    <submittedName>
        <fullName evidence="2">Uncharacterized protein</fullName>
    </submittedName>
</protein>
<proteinExistence type="predicted"/>